<sequence length="165" mass="18109">MTLYQCDCGFGRTSGATGTSITHHLKGKHSYEVNAASSGNFFCNACTKGSYGSGKRFASFEDLLEHLEDKHCCDCISKSDCWDYTTGLYKCGECSFGSSTGAVAENIVYHIKGNHNVDVGISSSGYFYCNDCGSFSRGRKFDSCDDLMEHLENHHGLEKPRQFLG</sequence>
<accession>A0A9N8F3U1</accession>
<evidence type="ECO:0000313" key="2">
    <source>
        <dbReference type="EMBL" id="CAB9530045.1"/>
    </source>
</evidence>
<comment type="caution">
    <text evidence="2">The sequence shown here is derived from an EMBL/GenBank/DDBJ whole genome shotgun (WGS) entry which is preliminary data.</text>
</comment>
<organism evidence="2 3">
    <name type="scientific">Seminavis robusta</name>
    <dbReference type="NCBI Taxonomy" id="568900"/>
    <lineage>
        <taxon>Eukaryota</taxon>
        <taxon>Sar</taxon>
        <taxon>Stramenopiles</taxon>
        <taxon>Ochrophyta</taxon>
        <taxon>Bacillariophyta</taxon>
        <taxon>Bacillariophyceae</taxon>
        <taxon>Bacillariophycidae</taxon>
        <taxon>Naviculales</taxon>
        <taxon>Naviculaceae</taxon>
        <taxon>Seminavis</taxon>
    </lineage>
</organism>
<dbReference type="Proteomes" id="UP001153069">
    <property type="component" value="Unassembled WGS sequence"/>
</dbReference>
<feature type="domain" description="C2H2-type" evidence="1">
    <location>
        <begin position="127"/>
        <end position="154"/>
    </location>
</feature>
<dbReference type="SMART" id="SM00355">
    <property type="entry name" value="ZnF_C2H2"/>
    <property type="match status" value="3"/>
</dbReference>
<evidence type="ECO:0000259" key="1">
    <source>
        <dbReference type="SMART" id="SM00355"/>
    </source>
</evidence>
<keyword evidence="3" id="KW-1185">Reference proteome</keyword>
<gene>
    <name evidence="2" type="ORF">SEMRO_2721_G335530.1</name>
</gene>
<dbReference type="InterPro" id="IPR013087">
    <property type="entry name" value="Znf_C2H2_type"/>
</dbReference>
<proteinExistence type="predicted"/>
<protein>
    <recommendedName>
        <fullName evidence="1">C2H2-type domain-containing protein</fullName>
    </recommendedName>
</protein>
<feature type="domain" description="C2H2-type" evidence="1">
    <location>
        <begin position="89"/>
        <end position="115"/>
    </location>
</feature>
<name>A0A9N8F3U1_9STRA</name>
<dbReference type="AlphaFoldDB" id="A0A9N8F3U1"/>
<evidence type="ECO:0000313" key="3">
    <source>
        <dbReference type="Proteomes" id="UP001153069"/>
    </source>
</evidence>
<dbReference type="Gene3D" id="3.30.160.60">
    <property type="entry name" value="Classic Zinc Finger"/>
    <property type="match status" value="1"/>
</dbReference>
<dbReference type="EMBL" id="CAICTM010002719">
    <property type="protein sequence ID" value="CAB9530045.1"/>
    <property type="molecule type" value="Genomic_DNA"/>
</dbReference>
<reference evidence="2" key="1">
    <citation type="submission" date="2020-06" db="EMBL/GenBank/DDBJ databases">
        <authorList>
            <consortium name="Plant Systems Biology data submission"/>
        </authorList>
    </citation>
    <scope>NUCLEOTIDE SEQUENCE</scope>
    <source>
        <strain evidence="2">D6</strain>
    </source>
</reference>
<feature type="domain" description="C2H2-type" evidence="1">
    <location>
        <begin position="41"/>
        <end position="71"/>
    </location>
</feature>